<feature type="non-terminal residue" evidence="2">
    <location>
        <position position="65"/>
    </location>
</feature>
<comment type="caution">
    <text evidence="2">The sequence shown here is derived from an EMBL/GenBank/DDBJ whole genome shotgun (WGS) entry which is preliminary data.</text>
</comment>
<reference evidence="3" key="1">
    <citation type="journal article" date="2019" name="Int. J. Syst. Evol. Microbiol.">
        <title>The Global Catalogue of Microorganisms (GCM) 10K type strain sequencing project: providing services to taxonomists for standard genome sequencing and annotation.</title>
        <authorList>
            <consortium name="The Broad Institute Genomics Platform"/>
            <consortium name="The Broad Institute Genome Sequencing Center for Infectious Disease"/>
            <person name="Wu L."/>
            <person name="Ma J."/>
        </authorList>
    </citation>
    <scope>NUCLEOTIDE SEQUENCE [LARGE SCALE GENOMIC DNA]</scope>
    <source>
        <strain evidence="3">CCTCC AB 2013263</strain>
    </source>
</reference>
<name>A0ABV8A9B9_9DEIO</name>
<feature type="region of interest" description="Disordered" evidence="1">
    <location>
        <begin position="31"/>
        <end position="65"/>
    </location>
</feature>
<accession>A0ABV8A9B9</accession>
<proteinExistence type="predicted"/>
<gene>
    <name evidence="2" type="ORF">ACFOPQ_10440</name>
</gene>
<evidence type="ECO:0000256" key="1">
    <source>
        <dbReference type="SAM" id="MobiDB-lite"/>
    </source>
</evidence>
<evidence type="ECO:0000313" key="2">
    <source>
        <dbReference type="EMBL" id="MFC3861176.1"/>
    </source>
</evidence>
<organism evidence="2 3">
    <name type="scientific">Deinococcus antarcticus</name>
    <dbReference type="NCBI Taxonomy" id="1298767"/>
    <lineage>
        <taxon>Bacteria</taxon>
        <taxon>Thermotogati</taxon>
        <taxon>Deinococcota</taxon>
        <taxon>Deinococci</taxon>
        <taxon>Deinococcales</taxon>
        <taxon>Deinococcaceae</taxon>
        <taxon>Deinococcus</taxon>
    </lineage>
</organism>
<protein>
    <recommendedName>
        <fullName evidence="4">Transposase</fullName>
    </recommendedName>
</protein>
<dbReference type="EMBL" id="JBHRZF010000130">
    <property type="protein sequence ID" value="MFC3861176.1"/>
    <property type="molecule type" value="Genomic_DNA"/>
</dbReference>
<sequence length="65" mass="7220">MQEERCPNCARLEARIAELEAELRAIKALLGLDSTTSNQPPSRDLPWKPKSERQKSVRSSGGQQG</sequence>
<dbReference type="Proteomes" id="UP001595748">
    <property type="component" value="Unassembled WGS sequence"/>
</dbReference>
<feature type="compositionally biased region" description="Basic and acidic residues" evidence="1">
    <location>
        <begin position="45"/>
        <end position="55"/>
    </location>
</feature>
<evidence type="ECO:0008006" key="4">
    <source>
        <dbReference type="Google" id="ProtNLM"/>
    </source>
</evidence>
<keyword evidence="3" id="KW-1185">Reference proteome</keyword>
<evidence type="ECO:0000313" key="3">
    <source>
        <dbReference type="Proteomes" id="UP001595748"/>
    </source>
</evidence>